<dbReference type="EMBL" id="CP001950">
    <property type="protein sequence ID" value="ADM12306.1"/>
    <property type="molecule type" value="Genomic_DNA"/>
</dbReference>
<sequence length="131" mass="15047">MQVSTWPLPPRFKKKEPPKIPSSYTIFGVGYKVENGEPTSTSFSSVEFDKSRLKDLLNLSFSTFVELLTFPLDHQELIETIGSIHLEINQILNGAKKMEAVSEIRRIKNDHTRNKNRIAEEVRRGISDFKI</sequence>
<dbReference type="KEGG" id="ein:Eint_091780"/>
<protein>
    <recommendedName>
        <fullName evidence="3">Mediator of RNA polymerase II transcription subunit 7</fullName>
    </recommendedName>
</protein>
<dbReference type="GeneID" id="9698498"/>
<name>E0S963_ENCIT</name>
<proteinExistence type="predicted"/>
<organism evidence="1 2">
    <name type="scientific">Encephalitozoon intestinalis (strain ATCC 50506)</name>
    <name type="common">Microsporidian parasite</name>
    <name type="synonym">Septata intestinalis</name>
    <dbReference type="NCBI Taxonomy" id="876142"/>
    <lineage>
        <taxon>Eukaryota</taxon>
        <taxon>Fungi</taxon>
        <taxon>Fungi incertae sedis</taxon>
        <taxon>Microsporidia</taxon>
        <taxon>Unikaryonidae</taxon>
        <taxon>Encephalitozoon</taxon>
    </lineage>
</organism>
<keyword evidence="2" id="KW-1185">Reference proteome</keyword>
<dbReference type="VEuPathDB" id="MicrosporidiaDB:Eint_091780"/>
<gene>
    <name evidence="1" type="ORF">Eint_091780</name>
</gene>
<dbReference type="RefSeq" id="XP_003073666.1">
    <property type="nucleotide sequence ID" value="XM_003073620.1"/>
</dbReference>
<evidence type="ECO:0008006" key="3">
    <source>
        <dbReference type="Google" id="ProtNLM"/>
    </source>
</evidence>
<dbReference type="Proteomes" id="UP000002313">
    <property type="component" value="Chromosome IX"/>
</dbReference>
<evidence type="ECO:0000313" key="1">
    <source>
        <dbReference type="EMBL" id="ADM12306.1"/>
    </source>
</evidence>
<reference evidence="1 2" key="1">
    <citation type="journal article" date="2010" name="Nat. Commun.">
        <title>The complete sequence of the smallest known nuclear genome from the microsporidian Encephalitozoon intestinalis.</title>
        <authorList>
            <person name="Corradi N."/>
            <person name="Pombert J.-F."/>
            <person name="Farinelli L."/>
            <person name="Didier E.S."/>
            <person name="Keeling P.J."/>
        </authorList>
    </citation>
    <scope>NUCLEOTIDE SEQUENCE [LARGE SCALE GENOMIC DNA]</scope>
    <source>
        <strain evidence="1 2">ATCC 50506</strain>
    </source>
</reference>
<dbReference type="AlphaFoldDB" id="E0S963"/>
<dbReference type="HOGENOM" id="CLU_158768_0_0_1"/>
<dbReference type="OrthoDB" id="2191090at2759"/>
<evidence type="ECO:0000313" key="2">
    <source>
        <dbReference type="Proteomes" id="UP000002313"/>
    </source>
</evidence>
<accession>E0S963</accession>
<reference evidence="1 2" key="2">
    <citation type="journal article" date="2012" name="Proc. Natl. Acad. Sci. U.S.A.">
        <title>Gain and loss of multiple functionally related, horizontally transferred genes in the reduced genomes of two microsporidian parasites.</title>
        <authorList>
            <person name="Pombert J.-F."/>
            <person name="Selman M."/>
            <person name="Burki F."/>
            <person name="Bardell F.T."/>
            <person name="Farinelli L."/>
            <person name="Solter L.F."/>
            <person name="Whitman D.W."/>
            <person name="Weiss L.M."/>
            <person name="Corradi N."/>
            <person name="Keeling P.J."/>
        </authorList>
    </citation>
    <scope>NUCLEOTIDE SEQUENCE [LARGE SCALE GENOMIC DNA]</scope>
    <source>
        <strain evidence="1 2">ATCC 50506</strain>
    </source>
</reference>